<feature type="signal peptide" evidence="1">
    <location>
        <begin position="1"/>
        <end position="23"/>
    </location>
</feature>
<dbReference type="GO" id="GO:0032049">
    <property type="term" value="P:cardiolipin biosynthetic process"/>
    <property type="evidence" value="ECO:0007669"/>
    <property type="project" value="UniProtKB-ARBA"/>
</dbReference>
<feature type="domain" description="PLD phosphodiesterase" evidence="2">
    <location>
        <begin position="508"/>
        <end position="534"/>
    </location>
</feature>
<dbReference type="GO" id="GO:0030572">
    <property type="term" value="F:phosphatidyltransferase activity"/>
    <property type="evidence" value="ECO:0007669"/>
    <property type="project" value="UniProtKB-ARBA"/>
</dbReference>
<dbReference type="Gene3D" id="3.30.870.10">
    <property type="entry name" value="Endonuclease Chain A"/>
    <property type="match status" value="2"/>
</dbReference>
<dbReference type="PROSITE" id="PS51257">
    <property type="entry name" value="PROKAR_LIPOPROTEIN"/>
    <property type="match status" value="1"/>
</dbReference>
<gene>
    <name evidence="3" type="ORF">FV139_13175</name>
</gene>
<dbReference type="SMART" id="SM00155">
    <property type="entry name" value="PLDc"/>
    <property type="match status" value="2"/>
</dbReference>
<accession>A0A5C8ZWS8</accession>
<evidence type="ECO:0000313" key="3">
    <source>
        <dbReference type="EMBL" id="TXS92908.1"/>
    </source>
</evidence>
<name>A0A5C8ZWS8_9GAMM</name>
<dbReference type="PANTHER" id="PTHR21248:SF12">
    <property type="entry name" value="CARDIOLIPIN SYNTHASE C"/>
    <property type="match status" value="1"/>
</dbReference>
<dbReference type="Pfam" id="PF13091">
    <property type="entry name" value="PLDc_2"/>
    <property type="match status" value="1"/>
</dbReference>
<dbReference type="SUPFAM" id="SSF56024">
    <property type="entry name" value="Phospholipase D/nuclease"/>
    <property type="match status" value="2"/>
</dbReference>
<sequence length="610" mass="68303">MKVSIFSRCLLIALLSCLMSACATTTISPEDCPAGTQPLENCPPLEAINDEQLNTWYELRETLPGKYADRDSMKLGIEAEVPVQDTRAKLLGSRPEEALRSIAAKIYLIEEAGHSVDAVYYIFKDDIIGRAMLGALCEAVIRGVDVRLMVDSIGSVGLDKTWLRALQSCEVQAGFIHNAKGQQTTRRARVQVAIFNAVSKSPFTSNRRSHDKLLVVDGFVPEKAVVMTGGRNVSLSYYGILADGTPNPDTYNDAEIILRPGSSTEEEFTVSAVAETYYTLLFQYKNNKQLRSKQFANGTDLYSKRREEMQQALVELKSLPSLQPSFADMSEYLESGWHTANVRLAHEFGNLVNRAVVTDAVANLATNPNSIMHLISSAEGANKRHVRIVSPYLFLARYYDSEGSLLLDEAQLLLDWLDEDPDRRCEMITNSVLTSDNHPAQSVVDMSMAPGMLLDDEHRKAWLSGLEDSELNPELVESDAWKALVDNPRLSIYETGRLDDTSLGGDTSYGKLHAKFLLGDSVGFIGTANFDYRSRLFNNEMGFFFEGPELREEFIAEFEFLKGMSYRWGSPEWLEMRRQIMDNGGVRAWALKNQRSLFKMLNATGLEYLF</sequence>
<dbReference type="PANTHER" id="PTHR21248">
    <property type="entry name" value="CARDIOLIPIN SYNTHASE"/>
    <property type="match status" value="1"/>
</dbReference>
<dbReference type="EMBL" id="VRZA01000004">
    <property type="protein sequence ID" value="TXS92908.1"/>
    <property type="molecule type" value="Genomic_DNA"/>
</dbReference>
<dbReference type="PROSITE" id="PS50035">
    <property type="entry name" value="PLD"/>
    <property type="match status" value="2"/>
</dbReference>
<feature type="domain" description="PLD phosphodiesterase" evidence="2">
    <location>
        <begin position="205"/>
        <end position="237"/>
    </location>
</feature>
<evidence type="ECO:0000259" key="2">
    <source>
        <dbReference type="PROSITE" id="PS50035"/>
    </source>
</evidence>
<reference evidence="3 4" key="1">
    <citation type="submission" date="2019-08" db="EMBL/GenBank/DDBJ databases">
        <title>Parahaliea maris sp. nov., isolated from the surface seawater.</title>
        <authorList>
            <person name="Liu Y."/>
        </authorList>
    </citation>
    <scope>NUCLEOTIDE SEQUENCE [LARGE SCALE GENOMIC DNA]</scope>
    <source>
        <strain evidence="3 4">HSLHS9</strain>
    </source>
</reference>
<comment type="caution">
    <text evidence="3">The sequence shown here is derived from an EMBL/GenBank/DDBJ whole genome shotgun (WGS) entry which is preliminary data.</text>
</comment>
<keyword evidence="4" id="KW-1185">Reference proteome</keyword>
<dbReference type="InterPro" id="IPR001736">
    <property type="entry name" value="PLipase_D/transphosphatidylase"/>
</dbReference>
<evidence type="ECO:0000313" key="4">
    <source>
        <dbReference type="Proteomes" id="UP000321039"/>
    </source>
</evidence>
<protein>
    <submittedName>
        <fullName evidence="3">Phospholipase</fullName>
    </submittedName>
</protein>
<feature type="chain" id="PRO_5022920614" evidence="1">
    <location>
        <begin position="24"/>
        <end position="610"/>
    </location>
</feature>
<keyword evidence="1" id="KW-0732">Signal</keyword>
<organism evidence="3 4">
    <name type="scientific">Parahaliea maris</name>
    <dbReference type="NCBI Taxonomy" id="2716870"/>
    <lineage>
        <taxon>Bacteria</taxon>
        <taxon>Pseudomonadati</taxon>
        <taxon>Pseudomonadota</taxon>
        <taxon>Gammaproteobacteria</taxon>
        <taxon>Cellvibrionales</taxon>
        <taxon>Halieaceae</taxon>
        <taxon>Parahaliea</taxon>
    </lineage>
</organism>
<proteinExistence type="predicted"/>
<dbReference type="Proteomes" id="UP000321039">
    <property type="component" value="Unassembled WGS sequence"/>
</dbReference>
<dbReference type="AlphaFoldDB" id="A0A5C8ZWS8"/>
<evidence type="ECO:0000256" key="1">
    <source>
        <dbReference type="SAM" id="SignalP"/>
    </source>
</evidence>
<dbReference type="InterPro" id="IPR025202">
    <property type="entry name" value="PLD-like_dom"/>
</dbReference>